<dbReference type="Proteomes" id="UP000438914">
    <property type="component" value="Unassembled WGS sequence"/>
</dbReference>
<proteinExistence type="predicted"/>
<name>A0A7K0KCD4_9BACT</name>
<dbReference type="RefSeq" id="WP_154532357.1">
    <property type="nucleotide sequence ID" value="NZ_VUNG01000001.1"/>
</dbReference>
<dbReference type="EMBL" id="VUNG01000001">
    <property type="protein sequence ID" value="MST83095.1"/>
    <property type="molecule type" value="Genomic_DNA"/>
</dbReference>
<sequence length="256" mass="28343">MKVATFLTTLGLLATSSLLTTQAATENRQTDSLTIKADSLNTDSTTSAFLSQKKIIISKWQRQSKLHLTSFIALAVEGSLRGMMAQWLPDDKTKIVALYNKVCGAQLSATAMKAIIAKDVNAMLRELNAQRKAFATEHPQLAVQMGLNHRVGGFTYPIARQKVNCPIDDFLKMQALQREVDWMALGLTAEQAVPKGCGQQLLKGIDLIKIDQHASPDLNRIAPLVNRIAKQMTWYISKSVYATVDHSYDAVRKKLQ</sequence>
<accession>A0A7K0KCD4</accession>
<keyword evidence="1" id="KW-0732">Signal</keyword>
<keyword evidence="3" id="KW-1185">Reference proteome</keyword>
<evidence type="ECO:0000256" key="1">
    <source>
        <dbReference type="SAM" id="SignalP"/>
    </source>
</evidence>
<comment type="caution">
    <text evidence="2">The sequence shown here is derived from an EMBL/GenBank/DDBJ whole genome shotgun (WGS) entry which is preliminary data.</text>
</comment>
<feature type="chain" id="PRO_5029677122" evidence="1">
    <location>
        <begin position="24"/>
        <end position="256"/>
    </location>
</feature>
<dbReference type="AlphaFoldDB" id="A0A7K0KCD4"/>
<evidence type="ECO:0000313" key="2">
    <source>
        <dbReference type="EMBL" id="MST83095.1"/>
    </source>
</evidence>
<reference evidence="2 3" key="1">
    <citation type="submission" date="2019-08" db="EMBL/GenBank/DDBJ databases">
        <title>In-depth cultivation of the pig gut microbiome towards novel bacterial diversity and tailored functional studies.</title>
        <authorList>
            <person name="Wylensek D."/>
            <person name="Hitch T.C.A."/>
            <person name="Clavel T."/>
        </authorList>
    </citation>
    <scope>NUCLEOTIDE SEQUENCE [LARGE SCALE GENOMIC DNA]</scope>
    <source>
        <strain evidence="2 3">LKV-178-WT-2A</strain>
    </source>
</reference>
<evidence type="ECO:0000313" key="3">
    <source>
        <dbReference type="Proteomes" id="UP000438914"/>
    </source>
</evidence>
<gene>
    <name evidence="2" type="ORF">FYJ73_00070</name>
</gene>
<protein>
    <submittedName>
        <fullName evidence="2">Uncharacterized protein</fullName>
    </submittedName>
</protein>
<feature type="signal peptide" evidence="1">
    <location>
        <begin position="1"/>
        <end position="23"/>
    </location>
</feature>
<organism evidence="2 3">
    <name type="scientific">Hallella mizrahii</name>
    <dbReference type="NCBI Taxonomy" id="2606637"/>
    <lineage>
        <taxon>Bacteria</taxon>
        <taxon>Pseudomonadati</taxon>
        <taxon>Bacteroidota</taxon>
        <taxon>Bacteroidia</taxon>
        <taxon>Bacteroidales</taxon>
        <taxon>Prevotellaceae</taxon>
        <taxon>Hallella</taxon>
    </lineage>
</organism>